<dbReference type="Gene3D" id="4.10.60.10">
    <property type="entry name" value="Zinc finger, CCHC-type"/>
    <property type="match status" value="1"/>
</dbReference>
<dbReference type="InterPro" id="IPR036875">
    <property type="entry name" value="Znf_CCHC_sf"/>
</dbReference>
<comment type="caution">
    <text evidence="2">The sequence shown here is derived from an EMBL/GenBank/DDBJ whole genome shotgun (WGS) entry which is preliminary data.</text>
</comment>
<proteinExistence type="predicted"/>
<dbReference type="Proteomes" id="UP000037904">
    <property type="component" value="Unassembled WGS sequence"/>
</dbReference>
<reference evidence="2 3" key="1">
    <citation type="submission" date="2015-04" db="EMBL/GenBank/DDBJ databases">
        <title>The draft genome sequence of Fusarium langsethiae, a T-2/HT-2 mycotoxin producer.</title>
        <authorList>
            <person name="Lysoe E."/>
            <person name="Divon H.H."/>
            <person name="Terzi V."/>
            <person name="Orru L."/>
            <person name="Lamontanara A."/>
            <person name="Kolseth A.-K."/>
            <person name="Frandsen R.J."/>
            <person name="Nielsen K."/>
            <person name="Thrane U."/>
        </authorList>
    </citation>
    <scope>NUCLEOTIDE SEQUENCE [LARGE SCALE GENOMIC DNA]</scope>
    <source>
        <strain evidence="2 3">Fl201059</strain>
    </source>
</reference>
<evidence type="ECO:0000259" key="1">
    <source>
        <dbReference type="SMART" id="SM00343"/>
    </source>
</evidence>
<evidence type="ECO:0000313" key="3">
    <source>
        <dbReference type="Proteomes" id="UP000037904"/>
    </source>
</evidence>
<sequence>MVGDKPNRFLIESVSHNNPQLLHEQQRQFDTALDHDGVPEIICFYETEKSPTAQKDKNGIWKMNGPSECLVTKPSATHCRSWEDSPEHMSAIARTHSDMVKVGPHDDEYSKVRERLIGLVLQALVVSTPSQVCEQDIFCYTCDVPGHKSTKCRAKTATIKKGLRKREREGRCFHCGRDDHWYGVCRYKHPLETASAGWM</sequence>
<feature type="domain" description="CCHC-type" evidence="1">
    <location>
        <begin position="138"/>
        <end position="154"/>
    </location>
</feature>
<dbReference type="AlphaFoldDB" id="A0A0M9EPM2"/>
<accession>A0A0M9EPM2</accession>
<dbReference type="SMART" id="SM00343">
    <property type="entry name" value="ZnF_C2HC"/>
    <property type="match status" value="2"/>
</dbReference>
<feature type="domain" description="CCHC-type" evidence="1">
    <location>
        <begin position="171"/>
        <end position="187"/>
    </location>
</feature>
<keyword evidence="3" id="KW-1185">Reference proteome</keyword>
<dbReference type="EMBL" id="JXCE01000499">
    <property type="protein sequence ID" value="KPA37002.1"/>
    <property type="molecule type" value="Genomic_DNA"/>
</dbReference>
<gene>
    <name evidence="2" type="ORF">FLAG1_10201</name>
</gene>
<protein>
    <recommendedName>
        <fullName evidence="1">CCHC-type domain-containing protein</fullName>
    </recommendedName>
</protein>
<name>A0A0M9EPM2_FUSLA</name>
<dbReference type="GO" id="GO:0008270">
    <property type="term" value="F:zinc ion binding"/>
    <property type="evidence" value="ECO:0007669"/>
    <property type="project" value="InterPro"/>
</dbReference>
<dbReference type="SUPFAM" id="SSF57756">
    <property type="entry name" value="Retrovirus zinc finger-like domains"/>
    <property type="match status" value="1"/>
</dbReference>
<dbReference type="GO" id="GO:0003676">
    <property type="term" value="F:nucleic acid binding"/>
    <property type="evidence" value="ECO:0007669"/>
    <property type="project" value="InterPro"/>
</dbReference>
<dbReference type="InterPro" id="IPR001878">
    <property type="entry name" value="Znf_CCHC"/>
</dbReference>
<evidence type="ECO:0000313" key="2">
    <source>
        <dbReference type="EMBL" id="KPA37002.1"/>
    </source>
</evidence>
<organism evidence="2 3">
    <name type="scientific">Fusarium langsethiae</name>
    <dbReference type="NCBI Taxonomy" id="179993"/>
    <lineage>
        <taxon>Eukaryota</taxon>
        <taxon>Fungi</taxon>
        <taxon>Dikarya</taxon>
        <taxon>Ascomycota</taxon>
        <taxon>Pezizomycotina</taxon>
        <taxon>Sordariomycetes</taxon>
        <taxon>Hypocreomycetidae</taxon>
        <taxon>Hypocreales</taxon>
        <taxon>Nectriaceae</taxon>
        <taxon>Fusarium</taxon>
    </lineage>
</organism>